<evidence type="ECO:0000256" key="2">
    <source>
        <dbReference type="ARBA" id="ARBA00022692"/>
    </source>
</evidence>
<keyword evidence="5 7" id="KW-0975">Bacterial flagellum</keyword>
<keyword evidence="9" id="KW-0282">Flagellum</keyword>
<protein>
    <recommendedName>
        <fullName evidence="7">Flagellar protein</fullName>
    </recommendedName>
</protein>
<feature type="transmembrane region" description="Helical" evidence="7">
    <location>
        <begin position="98"/>
        <end position="119"/>
    </location>
</feature>
<evidence type="ECO:0000256" key="7">
    <source>
        <dbReference type="RuleBase" id="RU362064"/>
    </source>
</evidence>
<evidence type="ECO:0000256" key="4">
    <source>
        <dbReference type="ARBA" id="ARBA00023136"/>
    </source>
</evidence>
<sequence>MTEPAAATAPAQQTTQQVQHATSATSPAPAANAQPRAVAGTGAPSAAPTPTVQPDTTAAPTGAAVPATQPDVVAPRPATPGTAVPPVTMPAGSSTGSLLQTLFALILVLAVLGALAWFLKRYGPKVGGGNANLRVVGSLNLGGRERIVVVEVGNEWIVVGASPGRINALATMPRQDGQNGDTNAHAALARQENAAPAAHSFADWLKQTIDKRK</sequence>
<accession>A0ABT2C7D8</accession>
<evidence type="ECO:0000256" key="6">
    <source>
        <dbReference type="ARBA" id="ARBA00037937"/>
    </source>
</evidence>
<evidence type="ECO:0000256" key="3">
    <source>
        <dbReference type="ARBA" id="ARBA00022989"/>
    </source>
</evidence>
<keyword evidence="4 7" id="KW-0472">Membrane</keyword>
<keyword evidence="9" id="KW-0969">Cilium</keyword>
<dbReference type="EMBL" id="JANUHC010000010">
    <property type="protein sequence ID" value="MCS0632701.1"/>
    <property type="molecule type" value="Genomic_DNA"/>
</dbReference>
<organism evidence="9 10">
    <name type="scientific">Telluria mixta</name>
    <dbReference type="NCBI Taxonomy" id="34071"/>
    <lineage>
        <taxon>Bacteria</taxon>
        <taxon>Pseudomonadati</taxon>
        <taxon>Pseudomonadota</taxon>
        <taxon>Betaproteobacteria</taxon>
        <taxon>Burkholderiales</taxon>
        <taxon>Oxalobacteraceae</taxon>
        <taxon>Telluria group</taxon>
        <taxon>Telluria</taxon>
    </lineage>
</organism>
<feature type="region of interest" description="Disordered" evidence="8">
    <location>
        <begin position="1"/>
        <end position="88"/>
    </location>
</feature>
<keyword evidence="1 7" id="KW-1003">Cell membrane</keyword>
<comment type="similarity">
    <text evidence="6 7">Belongs to the FliO/MopB family.</text>
</comment>
<dbReference type="Pfam" id="PF04347">
    <property type="entry name" value="FliO"/>
    <property type="match status" value="1"/>
</dbReference>
<dbReference type="PANTHER" id="PTHR38766">
    <property type="entry name" value="FLAGELLAR PROTEIN FLIO"/>
    <property type="match status" value="1"/>
</dbReference>
<dbReference type="PANTHER" id="PTHR38766:SF1">
    <property type="entry name" value="FLAGELLAR PROTEIN FLIO"/>
    <property type="match status" value="1"/>
</dbReference>
<gene>
    <name evidence="9" type="primary">fliO</name>
    <name evidence="9" type="ORF">NX786_25525</name>
</gene>
<evidence type="ECO:0000256" key="5">
    <source>
        <dbReference type="ARBA" id="ARBA00023143"/>
    </source>
</evidence>
<comment type="caution">
    <text evidence="9">The sequence shown here is derived from an EMBL/GenBank/DDBJ whole genome shotgun (WGS) entry which is preliminary data.</text>
</comment>
<comment type="subcellular location">
    <subcellularLocation>
        <location evidence="7">Cell membrane</location>
    </subcellularLocation>
    <subcellularLocation>
        <location evidence="7">Bacterial flagellum basal body</location>
    </subcellularLocation>
</comment>
<evidence type="ECO:0000256" key="1">
    <source>
        <dbReference type="ARBA" id="ARBA00022475"/>
    </source>
</evidence>
<evidence type="ECO:0000313" key="9">
    <source>
        <dbReference type="EMBL" id="MCS0632701.1"/>
    </source>
</evidence>
<proteinExistence type="inferred from homology"/>
<reference evidence="9" key="1">
    <citation type="submission" date="2022-08" db="EMBL/GenBank/DDBJ databases">
        <title>Reclassification of Massilia species as members of the genera Telluria, Duganella, Pseudoduganella, Mokoshia gen. nov. and Zemynaea gen. nov. using orthogonal and non-orthogonal genome-based approaches.</title>
        <authorList>
            <person name="Bowman J.P."/>
        </authorList>
    </citation>
    <scope>NUCLEOTIDE SEQUENCE</scope>
    <source>
        <strain evidence="9">LMG 11547</strain>
    </source>
</reference>
<dbReference type="InterPro" id="IPR022781">
    <property type="entry name" value="Flagellar_biosynth_FliO"/>
</dbReference>
<keyword evidence="2 7" id="KW-0812">Transmembrane</keyword>
<keyword evidence="3 7" id="KW-1133">Transmembrane helix</keyword>
<dbReference type="Proteomes" id="UP001165263">
    <property type="component" value="Unassembled WGS sequence"/>
</dbReference>
<evidence type="ECO:0000256" key="8">
    <source>
        <dbReference type="SAM" id="MobiDB-lite"/>
    </source>
</evidence>
<dbReference type="NCBIfam" id="TIGR03500">
    <property type="entry name" value="FliO_TIGR"/>
    <property type="match status" value="1"/>
</dbReference>
<name>A0ABT2C7D8_9BURK</name>
<dbReference type="RefSeq" id="WP_259451711.1">
    <property type="nucleotide sequence ID" value="NZ_CP119520.1"/>
</dbReference>
<keyword evidence="10" id="KW-1185">Reference proteome</keyword>
<keyword evidence="9" id="KW-0966">Cell projection</keyword>
<dbReference type="InterPro" id="IPR052205">
    <property type="entry name" value="FliO/MopB"/>
</dbReference>
<evidence type="ECO:0000313" key="10">
    <source>
        <dbReference type="Proteomes" id="UP001165263"/>
    </source>
</evidence>